<evidence type="ECO:0000313" key="1">
    <source>
        <dbReference type="EMBL" id="QJA72029.1"/>
    </source>
</evidence>
<protein>
    <submittedName>
        <fullName evidence="1">Uncharacterized protein</fullName>
    </submittedName>
</protein>
<proteinExistence type="predicted"/>
<dbReference type="EMBL" id="MT141918">
    <property type="protein sequence ID" value="QJA72029.1"/>
    <property type="molecule type" value="Genomic_DNA"/>
</dbReference>
<name>A0A6M3JP99_9ZZZZ</name>
<dbReference type="AlphaFoldDB" id="A0A6M3JP99"/>
<reference evidence="1" key="1">
    <citation type="submission" date="2020-03" db="EMBL/GenBank/DDBJ databases">
        <title>The deep terrestrial virosphere.</title>
        <authorList>
            <person name="Holmfeldt K."/>
            <person name="Nilsson E."/>
            <person name="Simone D."/>
            <person name="Lopez-Fernandez M."/>
            <person name="Wu X."/>
            <person name="de Brujin I."/>
            <person name="Lundin D."/>
            <person name="Andersson A."/>
            <person name="Bertilsson S."/>
            <person name="Dopson M."/>
        </authorList>
    </citation>
    <scope>NUCLEOTIDE SEQUENCE</scope>
    <source>
        <strain evidence="1">MM415A02949</strain>
    </source>
</reference>
<gene>
    <name evidence="1" type="ORF">MM415A02949_0013</name>
</gene>
<accession>A0A6M3JP99</accession>
<sequence>MKHTPGKWEIRGQRIWSPALKIGDIAHVYCKSVSNNADFESDEMGKANAALLALSPELLDFAIQVKYSLGGGCDPWHDACPYTNAELIEMANQLIAKAEGVQDAETD</sequence>
<organism evidence="1">
    <name type="scientific">viral metagenome</name>
    <dbReference type="NCBI Taxonomy" id="1070528"/>
    <lineage>
        <taxon>unclassified sequences</taxon>
        <taxon>metagenomes</taxon>
        <taxon>organismal metagenomes</taxon>
    </lineage>
</organism>